<sequence length="40" mass="4337">MTAMCGGGSRPIHGHVWMPLLRRRSNGFAASRRTCDHVGG</sequence>
<organism evidence="1">
    <name type="scientific">Siphoviridae sp. ctICF6</name>
    <dbReference type="NCBI Taxonomy" id="2825427"/>
    <lineage>
        <taxon>Viruses</taxon>
        <taxon>Duplodnaviria</taxon>
        <taxon>Heunggongvirae</taxon>
        <taxon>Uroviricota</taxon>
        <taxon>Caudoviricetes</taxon>
    </lineage>
</organism>
<evidence type="ECO:0000313" key="1">
    <source>
        <dbReference type="EMBL" id="DAF95185.1"/>
    </source>
</evidence>
<name>A0A8S5UL01_9CAUD</name>
<accession>A0A8S5UL01</accession>
<protein>
    <submittedName>
        <fullName evidence="1">Uncharacterized protein</fullName>
    </submittedName>
</protein>
<proteinExistence type="predicted"/>
<reference evidence="1" key="1">
    <citation type="journal article" date="2021" name="Proc. Natl. Acad. Sci. U.S.A.">
        <title>A Catalog of Tens of Thousands of Viruses from Human Metagenomes Reveals Hidden Associations with Chronic Diseases.</title>
        <authorList>
            <person name="Tisza M.J."/>
            <person name="Buck C.B."/>
        </authorList>
    </citation>
    <scope>NUCLEOTIDE SEQUENCE</scope>
    <source>
        <strain evidence="1">CtICF6</strain>
    </source>
</reference>
<dbReference type="EMBL" id="BK016104">
    <property type="protein sequence ID" value="DAF95185.1"/>
    <property type="molecule type" value="Genomic_DNA"/>
</dbReference>